<keyword evidence="1" id="KW-0732">Signal</keyword>
<organism evidence="2 3">
    <name type="scientific">Ananas comosus</name>
    <name type="common">Pineapple</name>
    <name type="synonym">Ananas ananas</name>
    <dbReference type="NCBI Taxonomy" id="4615"/>
    <lineage>
        <taxon>Eukaryota</taxon>
        <taxon>Viridiplantae</taxon>
        <taxon>Streptophyta</taxon>
        <taxon>Embryophyta</taxon>
        <taxon>Tracheophyta</taxon>
        <taxon>Spermatophyta</taxon>
        <taxon>Magnoliopsida</taxon>
        <taxon>Liliopsida</taxon>
        <taxon>Poales</taxon>
        <taxon>Bromeliaceae</taxon>
        <taxon>Bromelioideae</taxon>
        <taxon>Ananas</taxon>
    </lineage>
</organism>
<dbReference type="AlphaFoldDB" id="A0A6P5FNM4"/>
<keyword evidence="2" id="KW-1185">Reference proteome</keyword>
<proteinExistence type="predicted"/>
<dbReference type="RefSeq" id="XP_020097911.1">
    <property type="nucleotide sequence ID" value="XM_020242322.1"/>
</dbReference>
<reference evidence="2" key="1">
    <citation type="journal article" date="2015" name="Nat. Genet.">
        <title>The pineapple genome and the evolution of CAM photosynthesis.</title>
        <authorList>
            <person name="Ming R."/>
            <person name="VanBuren R."/>
            <person name="Wai C.M."/>
            <person name="Tang H."/>
            <person name="Schatz M.C."/>
            <person name="Bowers J.E."/>
            <person name="Lyons E."/>
            <person name="Wang M.L."/>
            <person name="Chen J."/>
            <person name="Biggers E."/>
            <person name="Zhang J."/>
            <person name="Huang L."/>
            <person name="Zhang L."/>
            <person name="Miao W."/>
            <person name="Zhang J."/>
            <person name="Ye Z."/>
            <person name="Miao C."/>
            <person name="Lin Z."/>
            <person name="Wang H."/>
            <person name="Zhou H."/>
            <person name="Yim W.C."/>
            <person name="Priest H.D."/>
            <person name="Zheng C."/>
            <person name="Woodhouse M."/>
            <person name="Edger P.P."/>
            <person name="Guyot R."/>
            <person name="Guo H.B."/>
            <person name="Guo H."/>
            <person name="Zheng G."/>
            <person name="Singh R."/>
            <person name="Sharma A."/>
            <person name="Min X."/>
            <person name="Zheng Y."/>
            <person name="Lee H."/>
            <person name="Gurtowski J."/>
            <person name="Sedlazeck F.J."/>
            <person name="Harkess A."/>
            <person name="McKain M.R."/>
            <person name="Liao Z."/>
            <person name="Fang J."/>
            <person name="Liu J."/>
            <person name="Zhang X."/>
            <person name="Zhang Q."/>
            <person name="Hu W."/>
            <person name="Qin Y."/>
            <person name="Wang K."/>
            <person name="Chen L.Y."/>
            <person name="Shirley N."/>
            <person name="Lin Y.R."/>
            <person name="Liu L.Y."/>
            <person name="Hernandez A.G."/>
            <person name="Wright C.L."/>
            <person name="Bulone V."/>
            <person name="Tuskan G.A."/>
            <person name="Heath K."/>
            <person name="Zee F."/>
            <person name="Moore P.H."/>
            <person name="Sunkar R."/>
            <person name="Leebens-Mack J.H."/>
            <person name="Mockler T."/>
            <person name="Bennetzen J.L."/>
            <person name="Freeling M."/>
            <person name="Sankoff D."/>
            <person name="Paterson A.H."/>
            <person name="Zhu X."/>
            <person name="Yang X."/>
            <person name="Smith J.A."/>
            <person name="Cushman J.C."/>
            <person name="Paull R.E."/>
            <person name="Yu Q."/>
        </authorList>
    </citation>
    <scope>NUCLEOTIDE SEQUENCE [LARGE SCALE GENOMIC DNA]</scope>
    <source>
        <strain evidence="2">cv. F153</strain>
    </source>
</reference>
<gene>
    <name evidence="3" type="primary">LOC109716767</name>
</gene>
<name>A0A6P5FNM4_ANACO</name>
<dbReference type="PANTHER" id="PTHR33265">
    <property type="entry name" value="AVR9/CF-9 RAPIDLY ELICITED PROTEIN-RELATED"/>
    <property type="match status" value="1"/>
</dbReference>
<dbReference type="Proteomes" id="UP000515123">
    <property type="component" value="Linkage group 10"/>
</dbReference>
<feature type="signal peptide" evidence="1">
    <location>
        <begin position="1"/>
        <end position="27"/>
    </location>
</feature>
<protein>
    <submittedName>
        <fullName evidence="3">Uncharacterized protein LOC109716767</fullName>
    </submittedName>
</protein>
<dbReference type="GeneID" id="109716767"/>
<dbReference type="Gramene" id="Aco024788.1.mrna1">
    <property type="protein sequence ID" value="Aco024788.1.mrna1.cds1"/>
    <property type="gene ID" value="Aco024788.1.path1"/>
</dbReference>
<dbReference type="OrthoDB" id="1936669at2759"/>
<dbReference type="PANTHER" id="PTHR33265:SF10">
    <property type="entry name" value="OS01G0133200 PROTEIN"/>
    <property type="match status" value="1"/>
</dbReference>
<accession>A0A6P5FNM4</accession>
<evidence type="ECO:0000313" key="2">
    <source>
        <dbReference type="Proteomes" id="UP000515123"/>
    </source>
</evidence>
<evidence type="ECO:0000256" key="1">
    <source>
        <dbReference type="SAM" id="SignalP"/>
    </source>
</evidence>
<evidence type="ECO:0000313" key="3">
    <source>
        <dbReference type="RefSeq" id="XP_020097911.1"/>
    </source>
</evidence>
<sequence length="173" mass="20042">MPTRNRRPILERALALLALSLTPMAKAKKPIARRLLLFNKTKRFKLLRHYNYAYIGEYEFSPSNTPLFHHYHRDSSALVKKKKRRHTRILSLLCGGGGGGRGDTAASAEAEALHDDAGRDTLLFDEVLSEWGEEDDFSVDGRAERFIEKFYEEKRIERQESLLQYKEMLQKIC</sequence>
<reference evidence="3" key="2">
    <citation type="submission" date="2025-08" db="UniProtKB">
        <authorList>
            <consortium name="RefSeq"/>
        </authorList>
    </citation>
    <scope>IDENTIFICATION</scope>
    <source>
        <tissue evidence="3">Leaf</tissue>
    </source>
</reference>
<dbReference type="Pfam" id="PF05553">
    <property type="entry name" value="DUF761"/>
    <property type="match status" value="1"/>
</dbReference>
<dbReference type="InterPro" id="IPR008480">
    <property type="entry name" value="DUF761_pln"/>
</dbReference>
<feature type="chain" id="PRO_5027664275" evidence="1">
    <location>
        <begin position="28"/>
        <end position="173"/>
    </location>
</feature>